<keyword evidence="3" id="KW-0687">Ribonucleoprotein</keyword>
<dbReference type="GO" id="GO:0003735">
    <property type="term" value="F:structural constituent of ribosome"/>
    <property type="evidence" value="ECO:0007669"/>
    <property type="project" value="InterPro"/>
</dbReference>
<dbReference type="InterPro" id="IPR036049">
    <property type="entry name" value="Ribosomal_uL29_sf"/>
</dbReference>
<dbReference type="SUPFAM" id="SSF46561">
    <property type="entry name" value="Ribosomal protein L29 (L29p)"/>
    <property type="match status" value="1"/>
</dbReference>
<dbReference type="GO" id="GO:0022625">
    <property type="term" value="C:cytosolic large ribosomal subunit"/>
    <property type="evidence" value="ECO:0007669"/>
    <property type="project" value="InterPro"/>
</dbReference>
<dbReference type="InParanoid" id="A0A152A6G9"/>
<dbReference type="OrthoDB" id="528635at2759"/>
<dbReference type="CDD" id="cd00427">
    <property type="entry name" value="Ribosomal_L29_HIP"/>
    <property type="match status" value="1"/>
</dbReference>
<comment type="similarity">
    <text evidence="1">Belongs to the universal ribosomal protein uL29 family.</text>
</comment>
<dbReference type="InterPro" id="IPR045059">
    <property type="entry name" value="Ribosomal_uL29_euk"/>
</dbReference>
<keyword evidence="5" id="KW-1185">Reference proteome</keyword>
<keyword evidence="2 4" id="KW-0689">Ribosomal protein</keyword>
<protein>
    <submittedName>
        <fullName evidence="4">S60 ribosomal protein L35</fullName>
    </submittedName>
</protein>
<evidence type="ECO:0000256" key="2">
    <source>
        <dbReference type="ARBA" id="ARBA00022980"/>
    </source>
</evidence>
<reference evidence="4 5" key="1">
    <citation type="submission" date="2015-12" db="EMBL/GenBank/DDBJ databases">
        <title>Dictyostelia acquired genes for synthesis and detection of signals that induce cell-type specialization by lateral gene transfer from prokaryotes.</title>
        <authorList>
            <person name="Gloeckner G."/>
            <person name="Schaap P."/>
        </authorList>
    </citation>
    <scope>NUCLEOTIDE SEQUENCE [LARGE SCALE GENOMIC DNA]</scope>
    <source>
        <strain evidence="4 5">TK</strain>
    </source>
</reference>
<dbReference type="PANTHER" id="PTHR45722">
    <property type="entry name" value="60S RIBOSOMAL PROTEIN L35"/>
    <property type="match status" value="1"/>
</dbReference>
<dbReference type="Gene3D" id="1.10.287.310">
    <property type="match status" value="1"/>
</dbReference>
<evidence type="ECO:0000313" key="4">
    <source>
        <dbReference type="EMBL" id="KYR01822.1"/>
    </source>
</evidence>
<organism evidence="4 5">
    <name type="scientific">Tieghemostelium lacteum</name>
    <name type="common">Slime mold</name>
    <name type="synonym">Dictyostelium lacteum</name>
    <dbReference type="NCBI Taxonomy" id="361077"/>
    <lineage>
        <taxon>Eukaryota</taxon>
        <taxon>Amoebozoa</taxon>
        <taxon>Evosea</taxon>
        <taxon>Eumycetozoa</taxon>
        <taxon>Dictyostelia</taxon>
        <taxon>Dictyosteliales</taxon>
        <taxon>Raperosteliaceae</taxon>
        <taxon>Tieghemostelium</taxon>
    </lineage>
</organism>
<dbReference type="InterPro" id="IPR001854">
    <property type="entry name" value="Ribosomal_uL29"/>
</dbReference>
<dbReference type="AlphaFoldDB" id="A0A152A6G9"/>
<dbReference type="FunCoup" id="A0A152A6G9">
    <property type="interactions" value="545"/>
</dbReference>
<dbReference type="Gene3D" id="6.10.250.3450">
    <property type="match status" value="1"/>
</dbReference>
<dbReference type="FunFam" id="6.10.250.3450:FF:000001">
    <property type="entry name" value="60S ribosomal protein L35"/>
    <property type="match status" value="1"/>
</dbReference>
<name>A0A152A6G9_TIELA</name>
<accession>A0A152A6G9</accession>
<dbReference type="PROSITE" id="PS00579">
    <property type="entry name" value="RIBOSOMAL_L29"/>
    <property type="match status" value="1"/>
</dbReference>
<evidence type="ECO:0000256" key="1">
    <source>
        <dbReference type="ARBA" id="ARBA00009254"/>
    </source>
</evidence>
<dbReference type="STRING" id="361077.A0A152A6G9"/>
<dbReference type="EMBL" id="LODT01000006">
    <property type="protein sequence ID" value="KYR01822.1"/>
    <property type="molecule type" value="Genomic_DNA"/>
</dbReference>
<dbReference type="PANTHER" id="PTHR45722:SF2">
    <property type="entry name" value="LARGE RIBOSOMAL SUBUNIT PROTEIN UL29-RELATED"/>
    <property type="match status" value="1"/>
</dbReference>
<proteinExistence type="inferred from homology"/>
<evidence type="ECO:0000256" key="3">
    <source>
        <dbReference type="ARBA" id="ARBA00023274"/>
    </source>
</evidence>
<dbReference type="OMA" id="VMNQKAR"/>
<sequence length="126" mass="14558">MAEKIKAHELRDKKKGELQSHINELKTELSSLRVAQVKAPNPSKLAKIRTVRRAIARALTVVNQTQKTSLRRFYQDKAANQVPLDLRVKKTRAIRRQLTKKQQNAVTLRTQKINKHFPQRVFAVKA</sequence>
<dbReference type="InterPro" id="IPR018254">
    <property type="entry name" value="Ribosomal_uL29_CS"/>
</dbReference>
<dbReference type="Proteomes" id="UP000076078">
    <property type="component" value="Unassembled WGS sequence"/>
</dbReference>
<dbReference type="NCBIfam" id="TIGR00012">
    <property type="entry name" value="L29"/>
    <property type="match status" value="1"/>
</dbReference>
<comment type="caution">
    <text evidence="4">The sequence shown here is derived from an EMBL/GenBank/DDBJ whole genome shotgun (WGS) entry which is preliminary data.</text>
</comment>
<gene>
    <name evidence="4" type="ORF">DLAC_01835</name>
</gene>
<dbReference type="Pfam" id="PF00831">
    <property type="entry name" value="Ribosomal_L29"/>
    <property type="match status" value="1"/>
</dbReference>
<dbReference type="FunFam" id="1.10.287.310:FF:000002">
    <property type="entry name" value="60S ribosomal protein L35"/>
    <property type="match status" value="1"/>
</dbReference>
<evidence type="ECO:0000313" key="5">
    <source>
        <dbReference type="Proteomes" id="UP000076078"/>
    </source>
</evidence>
<dbReference type="HAMAP" id="MF_00374">
    <property type="entry name" value="Ribosomal_uL29"/>
    <property type="match status" value="1"/>
</dbReference>
<dbReference type="GO" id="GO:0000463">
    <property type="term" value="P:maturation of LSU-rRNA from tricistronic rRNA transcript (SSU-rRNA, 5.8S rRNA, LSU-rRNA)"/>
    <property type="evidence" value="ECO:0007669"/>
    <property type="project" value="InterPro"/>
</dbReference>
<dbReference type="GO" id="GO:0006412">
    <property type="term" value="P:translation"/>
    <property type="evidence" value="ECO:0007669"/>
    <property type="project" value="InterPro"/>
</dbReference>
<dbReference type="GO" id="GO:0003729">
    <property type="term" value="F:mRNA binding"/>
    <property type="evidence" value="ECO:0007669"/>
    <property type="project" value="TreeGrafter"/>
</dbReference>